<accession>A0ABR5YW72</accession>
<keyword evidence="3 5" id="KW-0732">Signal</keyword>
<dbReference type="PANTHER" id="PTHR30483">
    <property type="entry name" value="LEUCINE-SPECIFIC-BINDING PROTEIN"/>
    <property type="match status" value="1"/>
</dbReference>
<feature type="chain" id="PRO_5046894424" evidence="5">
    <location>
        <begin position="21"/>
        <end position="415"/>
    </location>
</feature>
<reference evidence="7 8" key="1">
    <citation type="submission" date="2020-02" db="EMBL/GenBank/DDBJ databases">
        <title>Synteny-based analysis reveals conserved mechanism for high triclosan tolerance in Pseudomonas, as well as instances of horizontal transfer.</title>
        <authorList>
            <person name="Mcfarland A.G."/>
            <person name="Bertucci H.K."/>
            <person name="Litmann E."/>
            <person name="Shen J."/>
            <person name="Huttenhower C."/>
            <person name="Hartmann E.M."/>
        </authorList>
    </citation>
    <scope>NUCLEOTIDE SEQUENCE [LARGE SCALE GENOMIC DNA]</scope>
    <source>
        <strain evidence="7 8">115A1</strain>
    </source>
</reference>
<evidence type="ECO:0000256" key="4">
    <source>
        <dbReference type="ARBA" id="ARBA00022970"/>
    </source>
</evidence>
<proteinExistence type="inferred from homology"/>
<keyword evidence="4" id="KW-0029">Amino-acid transport</keyword>
<dbReference type="Proteomes" id="UP000786387">
    <property type="component" value="Unassembled WGS sequence"/>
</dbReference>
<sequence length="415" mass="46114">MIRPLLALALYLGTTVAALAAEPVTLGLNYPRTGSYKEEGLAQMRGALLAIDEINEKGGVLGRPLRLASHNTASIPERAVANVDKLADEGAVMLFGGASSAVAIAAGKRAKERGLLYFGTLTYSNDTTGKDGHRYQFRECNSAWMSAKVLGQYLNQHMPNKRYFYITSDYTWGHTSESSLRQTTNSQDSSRHPGIKVQFPGARLSDYRDALAQAASSQAEVLALVLFGDDLVRAMRIADELGLTERMQIAVPNLTLSMVEQAGPDIMQGVLGTEPWTWRVPALEGSERGQAFVEAFDARYQTHPSSSAASAYSIVHQWAEAATRARSFNSEALIAALEDYRYRLLKDEQYWRRFDHQNVQTIYAVRVKPREDVLKDRFKQDYFEIVHRLSGEQAAPTLAQWQQERQSAGLSTKLE</sequence>
<dbReference type="InterPro" id="IPR028081">
    <property type="entry name" value="Leu-bd"/>
</dbReference>
<dbReference type="InterPro" id="IPR051010">
    <property type="entry name" value="BCAA_transport"/>
</dbReference>
<organism evidence="7 8">
    <name type="scientific">Stutzerimonas azotifigens</name>
    <dbReference type="NCBI Taxonomy" id="291995"/>
    <lineage>
        <taxon>Bacteria</taxon>
        <taxon>Pseudomonadati</taxon>
        <taxon>Pseudomonadota</taxon>
        <taxon>Gammaproteobacteria</taxon>
        <taxon>Pseudomonadales</taxon>
        <taxon>Pseudomonadaceae</taxon>
        <taxon>Stutzerimonas</taxon>
    </lineage>
</organism>
<keyword evidence="8" id="KW-1185">Reference proteome</keyword>
<dbReference type="Gene3D" id="3.40.50.2300">
    <property type="match status" value="2"/>
</dbReference>
<dbReference type="EMBL" id="JAAMRF010000001">
    <property type="protein sequence ID" value="MBA1272156.1"/>
    <property type="molecule type" value="Genomic_DNA"/>
</dbReference>
<feature type="signal peptide" evidence="5">
    <location>
        <begin position="1"/>
        <end position="20"/>
    </location>
</feature>
<protein>
    <submittedName>
        <fullName evidence="7">ABC transporter substrate-binding protein</fullName>
    </submittedName>
</protein>
<dbReference type="RefSeq" id="WP_181068996.1">
    <property type="nucleotide sequence ID" value="NZ_JAAMRF010000001.1"/>
</dbReference>
<keyword evidence="2" id="KW-0813">Transport</keyword>
<comment type="caution">
    <text evidence="7">The sequence shown here is derived from an EMBL/GenBank/DDBJ whole genome shotgun (WGS) entry which is preliminary data.</text>
</comment>
<evidence type="ECO:0000256" key="5">
    <source>
        <dbReference type="SAM" id="SignalP"/>
    </source>
</evidence>
<evidence type="ECO:0000256" key="2">
    <source>
        <dbReference type="ARBA" id="ARBA00022448"/>
    </source>
</evidence>
<dbReference type="InterPro" id="IPR000709">
    <property type="entry name" value="Leu_Ile_Val-bd"/>
</dbReference>
<dbReference type="Pfam" id="PF13458">
    <property type="entry name" value="Peripla_BP_6"/>
    <property type="match status" value="1"/>
</dbReference>
<feature type="domain" description="Leucine-binding protein" evidence="6">
    <location>
        <begin position="23"/>
        <end position="368"/>
    </location>
</feature>
<evidence type="ECO:0000256" key="3">
    <source>
        <dbReference type="ARBA" id="ARBA00022729"/>
    </source>
</evidence>
<dbReference type="PRINTS" id="PR00337">
    <property type="entry name" value="LEUILEVALBP"/>
</dbReference>
<name>A0ABR5YW72_9GAMM</name>
<evidence type="ECO:0000313" key="7">
    <source>
        <dbReference type="EMBL" id="MBA1272156.1"/>
    </source>
</evidence>
<evidence type="ECO:0000256" key="1">
    <source>
        <dbReference type="ARBA" id="ARBA00010062"/>
    </source>
</evidence>
<gene>
    <name evidence="7" type="ORF">G7026_02175</name>
</gene>
<dbReference type="InterPro" id="IPR028082">
    <property type="entry name" value="Peripla_BP_I"/>
</dbReference>
<comment type="similarity">
    <text evidence="1">Belongs to the leucine-binding protein family.</text>
</comment>
<dbReference type="PANTHER" id="PTHR30483:SF6">
    <property type="entry name" value="PERIPLASMIC BINDING PROTEIN OF ABC TRANSPORTER FOR NATURAL AMINO ACIDS"/>
    <property type="match status" value="1"/>
</dbReference>
<evidence type="ECO:0000259" key="6">
    <source>
        <dbReference type="Pfam" id="PF13458"/>
    </source>
</evidence>
<dbReference type="SUPFAM" id="SSF53822">
    <property type="entry name" value="Periplasmic binding protein-like I"/>
    <property type="match status" value="1"/>
</dbReference>
<evidence type="ECO:0000313" key="8">
    <source>
        <dbReference type="Proteomes" id="UP000786387"/>
    </source>
</evidence>